<evidence type="ECO:0000256" key="3">
    <source>
        <dbReference type="ARBA" id="ARBA00022676"/>
    </source>
</evidence>
<accession>A0A6J5YPU1</accession>
<sequence>MTKTIFFAGGGSAGHVEPALAVARQWKLRHSDDRAIFLGTSQGLEASLVPAAGFELRMIPKIAAPRTANLDAIAFPVKFFRSIVVAYRALAPADAVIGFGGYVCAPVYVAAAMRRIPIVIHDANAKIGWANSLGSRFTKYLAVAHEIKRGRFAGATHTGLPLRWDVEISARESAKDWVSARTAAKVRLGWNPTHPSVVILGGSQGSRSLNDEIALAKDKLGALGIQVLHSVGPKNPIGKTTPLYKAVQYIEDMPAAYLGSDLVIARSGAVTCAEFAALGKMAVFVPLAIGNGEQARNADSLVEDGRAIVVAQRDFTAQWLLDNIDSLLFQSANNSPSGLTDDLNASSNIVDLMERAIKESHS</sequence>
<dbReference type="EMBL" id="CAEZYM010000002">
    <property type="protein sequence ID" value="CAB4718367.1"/>
    <property type="molecule type" value="Genomic_DNA"/>
</dbReference>
<keyword evidence="8" id="KW-0131">Cell cycle</keyword>
<dbReference type="SUPFAM" id="SSF53756">
    <property type="entry name" value="UDP-Glycosyltransferase/glycogen phosphorylase"/>
    <property type="match status" value="1"/>
</dbReference>
<dbReference type="Pfam" id="PF03033">
    <property type="entry name" value="Glyco_transf_28"/>
    <property type="match status" value="1"/>
</dbReference>
<keyword evidence="7" id="KW-0472">Membrane</keyword>
<evidence type="ECO:0000313" key="16">
    <source>
        <dbReference type="EMBL" id="CAB4830704.1"/>
    </source>
</evidence>
<keyword evidence="2" id="KW-0132">Cell division</keyword>
<evidence type="ECO:0000313" key="19">
    <source>
        <dbReference type="EMBL" id="CAB4972486.1"/>
    </source>
</evidence>
<dbReference type="Gene3D" id="3.40.50.2000">
    <property type="entry name" value="Glycogen Phosphorylase B"/>
    <property type="match status" value="2"/>
</dbReference>
<dbReference type="InterPro" id="IPR004276">
    <property type="entry name" value="GlycoTrans_28_N"/>
</dbReference>
<evidence type="ECO:0000259" key="11">
    <source>
        <dbReference type="Pfam" id="PF04101"/>
    </source>
</evidence>
<reference evidence="12" key="1">
    <citation type="submission" date="2020-05" db="EMBL/GenBank/DDBJ databases">
        <authorList>
            <person name="Chiriac C."/>
            <person name="Salcher M."/>
            <person name="Ghai R."/>
            <person name="Kavagutti S V."/>
        </authorList>
    </citation>
    <scope>NUCLEOTIDE SEQUENCE</scope>
</reference>
<evidence type="ECO:0000313" key="17">
    <source>
        <dbReference type="EMBL" id="CAB4874055.1"/>
    </source>
</evidence>
<evidence type="ECO:0000256" key="9">
    <source>
        <dbReference type="ARBA" id="ARBA00023316"/>
    </source>
</evidence>
<dbReference type="EMBL" id="CAFBNH010000002">
    <property type="protein sequence ID" value="CAB4939005.1"/>
    <property type="molecule type" value="Genomic_DNA"/>
</dbReference>
<evidence type="ECO:0000256" key="7">
    <source>
        <dbReference type="ARBA" id="ARBA00023136"/>
    </source>
</evidence>
<dbReference type="PANTHER" id="PTHR21015">
    <property type="entry name" value="UDP-N-ACETYLGLUCOSAMINE--N-ACETYLMURAMYL-(PENTAPEPTIDE) PYROPHOSPHORYL-UNDECAPRENOL N-ACETYLGLUCOSAMINE TRANSFERASE 1"/>
    <property type="match status" value="1"/>
</dbReference>
<dbReference type="PANTHER" id="PTHR21015:SF22">
    <property type="entry name" value="GLYCOSYLTRANSFERASE"/>
    <property type="match status" value="1"/>
</dbReference>
<keyword evidence="5" id="KW-0133">Cell shape</keyword>
<dbReference type="EMBL" id="CAESAE010000001">
    <property type="protein sequence ID" value="CAB4329999.1"/>
    <property type="molecule type" value="Genomic_DNA"/>
</dbReference>
<dbReference type="GO" id="GO:0008360">
    <property type="term" value="P:regulation of cell shape"/>
    <property type="evidence" value="ECO:0007669"/>
    <property type="project" value="UniProtKB-KW"/>
</dbReference>
<evidence type="ECO:0000256" key="1">
    <source>
        <dbReference type="ARBA" id="ARBA00022475"/>
    </source>
</evidence>
<evidence type="ECO:0000256" key="4">
    <source>
        <dbReference type="ARBA" id="ARBA00022679"/>
    </source>
</evidence>
<dbReference type="InterPro" id="IPR006009">
    <property type="entry name" value="GlcNAc_MurG"/>
</dbReference>
<dbReference type="Pfam" id="PF04101">
    <property type="entry name" value="Glyco_tran_28_C"/>
    <property type="match status" value="1"/>
</dbReference>
<dbReference type="EMBL" id="CAEZZW010000002">
    <property type="protein sequence ID" value="CAB4776907.1"/>
    <property type="molecule type" value="Genomic_DNA"/>
</dbReference>
<dbReference type="EMBL" id="CAFBLD010000008">
    <property type="protein sequence ID" value="CAB4874055.1"/>
    <property type="molecule type" value="Genomic_DNA"/>
</dbReference>
<dbReference type="HAMAP" id="MF_00033">
    <property type="entry name" value="MurG"/>
    <property type="match status" value="1"/>
</dbReference>
<dbReference type="GO" id="GO:0051301">
    <property type="term" value="P:cell division"/>
    <property type="evidence" value="ECO:0007669"/>
    <property type="project" value="UniProtKB-KW"/>
</dbReference>
<dbReference type="GO" id="GO:0050511">
    <property type="term" value="F:undecaprenyldiphospho-muramoylpentapeptide beta-N-acetylglucosaminyltransferase activity"/>
    <property type="evidence" value="ECO:0007669"/>
    <property type="project" value="InterPro"/>
</dbReference>
<evidence type="ECO:0000256" key="2">
    <source>
        <dbReference type="ARBA" id="ARBA00022618"/>
    </source>
</evidence>
<dbReference type="GO" id="GO:0005975">
    <property type="term" value="P:carbohydrate metabolic process"/>
    <property type="evidence" value="ECO:0007669"/>
    <property type="project" value="InterPro"/>
</dbReference>
<dbReference type="EMBL" id="CAFABH010000017">
    <property type="protein sequence ID" value="CAB4830704.1"/>
    <property type="molecule type" value="Genomic_DNA"/>
</dbReference>
<dbReference type="EMBL" id="CAEZXO010000002">
    <property type="protein sequence ID" value="CAB4686768.1"/>
    <property type="molecule type" value="Genomic_DNA"/>
</dbReference>
<evidence type="ECO:0000256" key="8">
    <source>
        <dbReference type="ARBA" id="ARBA00023306"/>
    </source>
</evidence>
<evidence type="ECO:0000313" key="13">
    <source>
        <dbReference type="EMBL" id="CAB4686768.1"/>
    </source>
</evidence>
<dbReference type="GO" id="GO:0071555">
    <property type="term" value="P:cell wall organization"/>
    <property type="evidence" value="ECO:0007669"/>
    <property type="project" value="UniProtKB-KW"/>
</dbReference>
<dbReference type="AlphaFoldDB" id="A0A6J5YPU1"/>
<evidence type="ECO:0000256" key="5">
    <source>
        <dbReference type="ARBA" id="ARBA00022960"/>
    </source>
</evidence>
<dbReference type="InterPro" id="IPR007235">
    <property type="entry name" value="Glyco_trans_28_C"/>
</dbReference>
<keyword evidence="9" id="KW-0961">Cell wall biogenesis/degradation</keyword>
<evidence type="ECO:0000313" key="18">
    <source>
        <dbReference type="EMBL" id="CAB4939005.1"/>
    </source>
</evidence>
<keyword evidence="4" id="KW-0808">Transferase</keyword>
<protein>
    <submittedName>
        <fullName evidence="12">Unannotated protein</fullName>
    </submittedName>
</protein>
<name>A0A6J5YPU1_9ZZZZ</name>
<dbReference type="EMBL" id="CAFBOC010000004">
    <property type="protein sequence ID" value="CAB4972486.1"/>
    <property type="molecule type" value="Genomic_DNA"/>
</dbReference>
<keyword evidence="6" id="KW-0573">Peptidoglycan synthesis</keyword>
<evidence type="ECO:0000313" key="12">
    <source>
        <dbReference type="EMBL" id="CAB4329999.1"/>
    </source>
</evidence>
<proteinExistence type="inferred from homology"/>
<dbReference type="CDD" id="cd03785">
    <property type="entry name" value="GT28_MurG"/>
    <property type="match status" value="1"/>
</dbReference>
<evidence type="ECO:0000313" key="14">
    <source>
        <dbReference type="EMBL" id="CAB4718367.1"/>
    </source>
</evidence>
<evidence type="ECO:0000256" key="6">
    <source>
        <dbReference type="ARBA" id="ARBA00022984"/>
    </source>
</evidence>
<keyword evidence="3" id="KW-0328">Glycosyltransferase</keyword>
<gene>
    <name evidence="13" type="ORF">UFOPK2510_00395</name>
    <name evidence="14" type="ORF">UFOPK2718_00280</name>
    <name evidence="15" type="ORF">UFOPK2936_00585</name>
    <name evidence="16" type="ORF">UFOPK3174_01055</name>
    <name evidence="17" type="ORF">UFOPK3328_01245</name>
    <name evidence="18" type="ORF">UFOPK3779_00390</name>
    <name evidence="19" type="ORF">UFOPK3913_00543</name>
    <name evidence="12" type="ORF">UFOPK4107_00085</name>
</gene>
<evidence type="ECO:0000313" key="15">
    <source>
        <dbReference type="EMBL" id="CAB4776907.1"/>
    </source>
</evidence>
<organism evidence="12">
    <name type="scientific">freshwater metagenome</name>
    <dbReference type="NCBI Taxonomy" id="449393"/>
    <lineage>
        <taxon>unclassified sequences</taxon>
        <taxon>metagenomes</taxon>
        <taxon>ecological metagenomes</taxon>
    </lineage>
</organism>
<feature type="domain" description="Glycosyl transferase family 28 C-terminal" evidence="11">
    <location>
        <begin position="197"/>
        <end position="334"/>
    </location>
</feature>
<keyword evidence="1" id="KW-1003">Cell membrane</keyword>
<evidence type="ECO:0000259" key="10">
    <source>
        <dbReference type="Pfam" id="PF03033"/>
    </source>
</evidence>
<feature type="domain" description="Glycosyltransferase family 28 N-terminal" evidence="10">
    <location>
        <begin position="5"/>
        <end position="139"/>
    </location>
</feature>
<dbReference type="GO" id="GO:0009252">
    <property type="term" value="P:peptidoglycan biosynthetic process"/>
    <property type="evidence" value="ECO:0007669"/>
    <property type="project" value="UniProtKB-KW"/>
</dbReference>